<evidence type="ECO:0000313" key="2">
    <source>
        <dbReference type="EMBL" id="KAK7255278.1"/>
    </source>
</evidence>
<feature type="region of interest" description="Disordered" evidence="1">
    <location>
        <begin position="65"/>
        <end position="84"/>
    </location>
</feature>
<organism evidence="2 3">
    <name type="scientific">Crotalaria pallida</name>
    <name type="common">Smooth rattlebox</name>
    <name type="synonym">Crotalaria striata</name>
    <dbReference type="NCBI Taxonomy" id="3830"/>
    <lineage>
        <taxon>Eukaryota</taxon>
        <taxon>Viridiplantae</taxon>
        <taxon>Streptophyta</taxon>
        <taxon>Embryophyta</taxon>
        <taxon>Tracheophyta</taxon>
        <taxon>Spermatophyta</taxon>
        <taxon>Magnoliopsida</taxon>
        <taxon>eudicotyledons</taxon>
        <taxon>Gunneridae</taxon>
        <taxon>Pentapetalae</taxon>
        <taxon>rosids</taxon>
        <taxon>fabids</taxon>
        <taxon>Fabales</taxon>
        <taxon>Fabaceae</taxon>
        <taxon>Papilionoideae</taxon>
        <taxon>50 kb inversion clade</taxon>
        <taxon>genistoids sensu lato</taxon>
        <taxon>core genistoids</taxon>
        <taxon>Crotalarieae</taxon>
        <taxon>Crotalaria</taxon>
    </lineage>
</organism>
<name>A0AAN9HT68_CROPI</name>
<dbReference type="Proteomes" id="UP001372338">
    <property type="component" value="Unassembled WGS sequence"/>
</dbReference>
<proteinExistence type="predicted"/>
<reference evidence="2 3" key="1">
    <citation type="submission" date="2024-01" db="EMBL/GenBank/DDBJ databases">
        <title>The genomes of 5 underutilized Papilionoideae crops provide insights into root nodulation and disease resistanc.</title>
        <authorList>
            <person name="Yuan L."/>
        </authorList>
    </citation>
    <scope>NUCLEOTIDE SEQUENCE [LARGE SCALE GENOMIC DNA]</scope>
    <source>
        <strain evidence="2">ZHUSHIDOU_FW_LH</strain>
        <tissue evidence="2">Leaf</tissue>
    </source>
</reference>
<feature type="region of interest" description="Disordered" evidence="1">
    <location>
        <begin position="1"/>
        <end position="50"/>
    </location>
</feature>
<dbReference type="EMBL" id="JAYWIO010000006">
    <property type="protein sequence ID" value="KAK7255278.1"/>
    <property type="molecule type" value="Genomic_DNA"/>
</dbReference>
<protein>
    <submittedName>
        <fullName evidence="2">Uncharacterized protein</fullName>
    </submittedName>
</protein>
<feature type="compositionally biased region" description="Basic and acidic residues" evidence="1">
    <location>
        <begin position="9"/>
        <end position="18"/>
    </location>
</feature>
<accession>A0AAN9HT68</accession>
<evidence type="ECO:0000256" key="1">
    <source>
        <dbReference type="SAM" id="MobiDB-lite"/>
    </source>
</evidence>
<feature type="compositionally biased region" description="Gly residues" evidence="1">
    <location>
        <begin position="20"/>
        <end position="47"/>
    </location>
</feature>
<gene>
    <name evidence="2" type="ORF">RIF29_28685</name>
</gene>
<dbReference type="AlphaFoldDB" id="A0AAN9HT68"/>
<sequence>MKMMVDMANTEKGDERRKQGGGGGTGASGGGAGAGGSGGGGGAGAGDGGDETIFVVGNIYDVVSSLTPTPPIITSTTITSKPQP</sequence>
<comment type="caution">
    <text evidence="2">The sequence shown here is derived from an EMBL/GenBank/DDBJ whole genome shotgun (WGS) entry which is preliminary data.</text>
</comment>
<evidence type="ECO:0000313" key="3">
    <source>
        <dbReference type="Proteomes" id="UP001372338"/>
    </source>
</evidence>
<keyword evidence="3" id="KW-1185">Reference proteome</keyword>